<dbReference type="SUPFAM" id="SSF46785">
    <property type="entry name" value="Winged helix' DNA-binding domain"/>
    <property type="match status" value="1"/>
</dbReference>
<dbReference type="EMBL" id="JAVDYB010000001">
    <property type="protein sequence ID" value="MDR7278280.1"/>
    <property type="molecule type" value="Genomic_DNA"/>
</dbReference>
<gene>
    <name evidence="2" type="ORF">J2S41_005058</name>
</gene>
<protein>
    <submittedName>
        <fullName evidence="2">ArsR family transcriptional regulator</fullName>
    </submittedName>
</protein>
<dbReference type="InterPro" id="IPR036390">
    <property type="entry name" value="WH_DNA-bd_sf"/>
</dbReference>
<dbReference type="CDD" id="cd00090">
    <property type="entry name" value="HTH_ARSR"/>
    <property type="match status" value="1"/>
</dbReference>
<dbReference type="GO" id="GO:0003700">
    <property type="term" value="F:DNA-binding transcription factor activity"/>
    <property type="evidence" value="ECO:0007669"/>
    <property type="project" value="InterPro"/>
</dbReference>
<dbReference type="InterPro" id="IPR036388">
    <property type="entry name" value="WH-like_DNA-bd_sf"/>
</dbReference>
<evidence type="ECO:0000259" key="1">
    <source>
        <dbReference type="SMART" id="SM00418"/>
    </source>
</evidence>
<reference evidence="2" key="1">
    <citation type="submission" date="2023-07" db="EMBL/GenBank/DDBJ databases">
        <title>Sequencing the genomes of 1000 actinobacteria strains.</title>
        <authorList>
            <person name="Klenk H.-P."/>
        </authorList>
    </citation>
    <scope>NUCLEOTIDE SEQUENCE</scope>
    <source>
        <strain evidence="2">DSM 44707</strain>
    </source>
</reference>
<dbReference type="Proteomes" id="UP001183643">
    <property type="component" value="Unassembled WGS sequence"/>
</dbReference>
<dbReference type="AlphaFoldDB" id="A0AAE4CE64"/>
<sequence length="194" mass="21879">MEQTGVRIDATQLKVLAHPLRSRLLAALRTDGAATATRLAERLGTNTGATSYHLRRLAEVGLVVEDDRPGAGKQRWWRAAQDWHSIVAGDFPEDDPDAQAALDWLDEFYRSEHARAAARWRAEERRWPAEWRDAVTSNDYLLDLTPAQVRALNEEVGALIERYRALPRAEGAERVVVLYENHPVPRARPAGEAR</sequence>
<dbReference type="SMART" id="SM00418">
    <property type="entry name" value="HTH_ARSR"/>
    <property type="match status" value="1"/>
</dbReference>
<dbReference type="InterPro" id="IPR011991">
    <property type="entry name" value="ArsR-like_HTH"/>
</dbReference>
<dbReference type="Pfam" id="PF12840">
    <property type="entry name" value="HTH_20"/>
    <property type="match status" value="1"/>
</dbReference>
<dbReference type="Gene3D" id="1.10.10.10">
    <property type="entry name" value="Winged helix-like DNA-binding domain superfamily/Winged helix DNA-binding domain"/>
    <property type="match status" value="1"/>
</dbReference>
<comment type="caution">
    <text evidence="2">The sequence shown here is derived from an EMBL/GenBank/DDBJ whole genome shotgun (WGS) entry which is preliminary data.</text>
</comment>
<dbReference type="InterPro" id="IPR001845">
    <property type="entry name" value="HTH_ArsR_DNA-bd_dom"/>
</dbReference>
<proteinExistence type="predicted"/>
<organism evidence="2 3">
    <name type="scientific">Catenuloplanes atrovinosus</name>
    <dbReference type="NCBI Taxonomy" id="137266"/>
    <lineage>
        <taxon>Bacteria</taxon>
        <taxon>Bacillati</taxon>
        <taxon>Actinomycetota</taxon>
        <taxon>Actinomycetes</taxon>
        <taxon>Micromonosporales</taxon>
        <taxon>Micromonosporaceae</taxon>
        <taxon>Catenuloplanes</taxon>
    </lineage>
</organism>
<keyword evidence="3" id="KW-1185">Reference proteome</keyword>
<name>A0AAE4CE64_9ACTN</name>
<feature type="domain" description="HTH arsR-type" evidence="1">
    <location>
        <begin position="11"/>
        <end position="107"/>
    </location>
</feature>
<accession>A0AAE4CE64</accession>
<evidence type="ECO:0000313" key="3">
    <source>
        <dbReference type="Proteomes" id="UP001183643"/>
    </source>
</evidence>
<dbReference type="RefSeq" id="WP_310371094.1">
    <property type="nucleotide sequence ID" value="NZ_JAVDYB010000001.1"/>
</dbReference>
<evidence type="ECO:0000313" key="2">
    <source>
        <dbReference type="EMBL" id="MDR7278280.1"/>
    </source>
</evidence>